<feature type="transmembrane region" description="Helical" evidence="5">
    <location>
        <begin position="239"/>
        <end position="259"/>
    </location>
</feature>
<dbReference type="InterPro" id="IPR042099">
    <property type="entry name" value="ANL_N_sf"/>
</dbReference>
<dbReference type="Gene3D" id="3.40.50.12780">
    <property type="entry name" value="N-terminal domain of ligase-like"/>
    <property type="match status" value="1"/>
</dbReference>
<protein>
    <submittedName>
        <fullName evidence="8">Uncharacterized protein</fullName>
    </submittedName>
</protein>
<evidence type="ECO:0000256" key="4">
    <source>
        <dbReference type="ARBA" id="ARBA00023140"/>
    </source>
</evidence>
<organism evidence="8 9">
    <name type="scientific">Steinernema carpocapsae</name>
    <name type="common">Entomopathogenic nematode</name>
    <dbReference type="NCBI Taxonomy" id="34508"/>
    <lineage>
        <taxon>Eukaryota</taxon>
        <taxon>Metazoa</taxon>
        <taxon>Ecdysozoa</taxon>
        <taxon>Nematoda</taxon>
        <taxon>Chromadorea</taxon>
        <taxon>Rhabditida</taxon>
        <taxon>Tylenchina</taxon>
        <taxon>Panagrolaimomorpha</taxon>
        <taxon>Strongyloidoidea</taxon>
        <taxon>Steinernematidae</taxon>
        <taxon>Steinernema</taxon>
    </lineage>
</organism>
<dbReference type="Gene3D" id="3.30.300.30">
    <property type="match status" value="1"/>
</dbReference>
<dbReference type="InterPro" id="IPR025110">
    <property type="entry name" value="AMP-bd_C"/>
</dbReference>
<dbReference type="STRING" id="34508.A0A4U5NJE8"/>
<dbReference type="PANTHER" id="PTHR24096:SF149">
    <property type="entry name" value="AMP-BINDING DOMAIN-CONTAINING PROTEIN-RELATED"/>
    <property type="match status" value="1"/>
</dbReference>
<keyword evidence="4" id="KW-0576">Peroxisome</keyword>
<feature type="domain" description="AMP-dependent synthetase/ligase" evidence="6">
    <location>
        <begin position="24"/>
        <end position="406"/>
    </location>
</feature>
<evidence type="ECO:0000256" key="5">
    <source>
        <dbReference type="SAM" id="Phobius"/>
    </source>
</evidence>
<evidence type="ECO:0000256" key="2">
    <source>
        <dbReference type="ARBA" id="ARBA00006432"/>
    </source>
</evidence>
<dbReference type="EMBL" id="AZBU02000004">
    <property type="protein sequence ID" value="TKR83278.1"/>
    <property type="molecule type" value="Genomic_DNA"/>
</dbReference>
<accession>A0A4U5NJE8</accession>
<comment type="subcellular location">
    <subcellularLocation>
        <location evidence="1">Peroxisome</location>
    </subcellularLocation>
</comment>
<evidence type="ECO:0000259" key="7">
    <source>
        <dbReference type="Pfam" id="PF13193"/>
    </source>
</evidence>
<comment type="caution">
    <text evidence="8">The sequence shown here is derived from an EMBL/GenBank/DDBJ whole genome shotgun (WGS) entry which is preliminary data.</text>
</comment>
<dbReference type="GO" id="GO:0016405">
    <property type="term" value="F:CoA-ligase activity"/>
    <property type="evidence" value="ECO:0007669"/>
    <property type="project" value="TreeGrafter"/>
</dbReference>
<name>A0A4U5NJE8_STECR</name>
<keyword evidence="5" id="KW-1133">Transmembrane helix</keyword>
<dbReference type="FunFam" id="3.30.300.30:FF:000007">
    <property type="entry name" value="4-coumarate--CoA ligase 2"/>
    <property type="match status" value="1"/>
</dbReference>
<proteinExistence type="inferred from homology"/>
<sequence>MIHKSHFGKHIPSDRLFTDIVFEALLKHSDKTAIINPKTLEETTFETIHQRSLTFASYLQKIDFTKGDVVSSVVQNCVEFPSLVLGVALQGGIFAGTNYAFTEYEMEQIFSNCGPKIVFCQASNLKKVLNVKTKVASIKHVIVVPEDDLTFDESCPDGVTLLTDILKNPVNFYESPVQIDVANDPFFLPHSSGTTGAPKGVMLSNQSLLSGCAVFVEHLEKQIMQKIDPTYKLTEDYGLIFQPIGFMFGFGVLFSSLIAGQTSVLMPKFDLETYCKCVETYKIRILKMTPPLFVLLCKDAAVDKYDLSSVEAIITGSAPLGEGLSSVAIKRFPKLKLVGQCYAMSEAFCVTMTYYDPQSIERLGSSGKLLPQLELKIIDVDTKEALGHNKPGEICVRGITVMIGYYKRSDANSEAIDAEGWLHTGDIGYMDQDGFLFVVDRLKELIKVEGYQVAPAQIEDILLKHPDVLDAAVVGKPDEFKGEVPVAFVVRKREDTVKKDIMAFVNEQLVRYKHLKDVVFMDKIPKNVTGKIARRELKDRLITGSITVSA</sequence>
<keyword evidence="5" id="KW-0812">Transmembrane</keyword>
<evidence type="ECO:0000256" key="3">
    <source>
        <dbReference type="ARBA" id="ARBA00022598"/>
    </source>
</evidence>
<dbReference type="AlphaFoldDB" id="A0A4U5NJE8"/>
<evidence type="ECO:0000313" key="8">
    <source>
        <dbReference type="EMBL" id="TKR83278.1"/>
    </source>
</evidence>
<evidence type="ECO:0000313" key="9">
    <source>
        <dbReference type="Proteomes" id="UP000298663"/>
    </source>
</evidence>
<dbReference type="OrthoDB" id="10253869at2759"/>
<evidence type="ECO:0000256" key="1">
    <source>
        <dbReference type="ARBA" id="ARBA00004275"/>
    </source>
</evidence>
<dbReference type="GO" id="GO:0005777">
    <property type="term" value="C:peroxisome"/>
    <property type="evidence" value="ECO:0007669"/>
    <property type="project" value="UniProtKB-SubCell"/>
</dbReference>
<dbReference type="PANTHER" id="PTHR24096">
    <property type="entry name" value="LONG-CHAIN-FATTY-ACID--COA LIGASE"/>
    <property type="match status" value="1"/>
</dbReference>
<dbReference type="InterPro" id="IPR000873">
    <property type="entry name" value="AMP-dep_synth/lig_dom"/>
</dbReference>
<dbReference type="Proteomes" id="UP000298663">
    <property type="component" value="Unassembled WGS sequence"/>
</dbReference>
<reference evidence="8 9" key="2">
    <citation type="journal article" date="2019" name="G3 (Bethesda)">
        <title>Hybrid Assembly of the Genome of the Entomopathogenic Nematode Steinernema carpocapsae Identifies the X-Chromosome.</title>
        <authorList>
            <person name="Serra L."/>
            <person name="Macchietto M."/>
            <person name="Macias-Munoz A."/>
            <person name="McGill C.J."/>
            <person name="Rodriguez I.M."/>
            <person name="Rodriguez B."/>
            <person name="Murad R."/>
            <person name="Mortazavi A."/>
        </authorList>
    </citation>
    <scope>NUCLEOTIDE SEQUENCE [LARGE SCALE GENOMIC DNA]</scope>
    <source>
        <strain evidence="8 9">ALL</strain>
    </source>
</reference>
<gene>
    <name evidence="8" type="ORF">L596_016899</name>
</gene>
<feature type="domain" description="AMP-binding enzyme C-terminal" evidence="7">
    <location>
        <begin position="457"/>
        <end position="531"/>
    </location>
</feature>
<keyword evidence="5" id="KW-0472">Membrane</keyword>
<keyword evidence="3" id="KW-0436">Ligase</keyword>
<dbReference type="Pfam" id="PF00501">
    <property type="entry name" value="AMP-binding"/>
    <property type="match status" value="1"/>
</dbReference>
<dbReference type="SUPFAM" id="SSF56801">
    <property type="entry name" value="Acetyl-CoA synthetase-like"/>
    <property type="match status" value="1"/>
</dbReference>
<evidence type="ECO:0000259" key="6">
    <source>
        <dbReference type="Pfam" id="PF00501"/>
    </source>
</evidence>
<dbReference type="InterPro" id="IPR020845">
    <property type="entry name" value="AMP-binding_CS"/>
</dbReference>
<dbReference type="Pfam" id="PF13193">
    <property type="entry name" value="AMP-binding_C"/>
    <property type="match status" value="1"/>
</dbReference>
<dbReference type="PROSITE" id="PS00455">
    <property type="entry name" value="AMP_BINDING"/>
    <property type="match status" value="1"/>
</dbReference>
<dbReference type="InterPro" id="IPR045851">
    <property type="entry name" value="AMP-bd_C_sf"/>
</dbReference>
<reference evidence="8 9" key="1">
    <citation type="journal article" date="2015" name="Genome Biol.">
        <title>Comparative genomics of Steinernema reveals deeply conserved gene regulatory networks.</title>
        <authorList>
            <person name="Dillman A.R."/>
            <person name="Macchietto M."/>
            <person name="Porter C.F."/>
            <person name="Rogers A."/>
            <person name="Williams B."/>
            <person name="Antoshechkin I."/>
            <person name="Lee M.M."/>
            <person name="Goodwin Z."/>
            <person name="Lu X."/>
            <person name="Lewis E.E."/>
            <person name="Goodrich-Blair H."/>
            <person name="Stock S.P."/>
            <person name="Adams B.J."/>
            <person name="Sternberg P.W."/>
            <person name="Mortazavi A."/>
        </authorList>
    </citation>
    <scope>NUCLEOTIDE SEQUENCE [LARGE SCALE GENOMIC DNA]</scope>
    <source>
        <strain evidence="8 9">ALL</strain>
    </source>
</reference>
<keyword evidence="9" id="KW-1185">Reference proteome</keyword>
<comment type="similarity">
    <text evidence="2">Belongs to the ATP-dependent AMP-binding enzyme family.</text>
</comment>